<evidence type="ECO:0008006" key="8">
    <source>
        <dbReference type="Google" id="ProtNLM"/>
    </source>
</evidence>
<feature type="chain" id="PRO_5042235150" description="DUF1793-domain-containing protein" evidence="3">
    <location>
        <begin position="28"/>
        <end position="889"/>
    </location>
</feature>
<keyword evidence="2" id="KW-0812">Transmembrane</keyword>
<proteinExistence type="predicted"/>
<evidence type="ECO:0000256" key="1">
    <source>
        <dbReference type="SAM" id="MobiDB-lite"/>
    </source>
</evidence>
<dbReference type="EMBL" id="JARJCM010000075">
    <property type="protein sequence ID" value="KAJ7032144.1"/>
    <property type="molecule type" value="Genomic_DNA"/>
</dbReference>
<feature type="region of interest" description="Disordered" evidence="1">
    <location>
        <begin position="761"/>
        <end position="812"/>
    </location>
</feature>
<evidence type="ECO:0000256" key="2">
    <source>
        <dbReference type="SAM" id="Phobius"/>
    </source>
</evidence>
<feature type="domain" description="Glutaminase A N-terminal" evidence="5">
    <location>
        <begin position="106"/>
        <end position="335"/>
    </location>
</feature>
<evidence type="ECO:0000259" key="4">
    <source>
        <dbReference type="Pfam" id="PF16335"/>
    </source>
</evidence>
<evidence type="ECO:0000256" key="3">
    <source>
        <dbReference type="SAM" id="SignalP"/>
    </source>
</evidence>
<evidence type="ECO:0000313" key="6">
    <source>
        <dbReference type="EMBL" id="KAJ7032144.1"/>
    </source>
</evidence>
<dbReference type="Gene3D" id="1.20.5.510">
    <property type="entry name" value="Single helix bin"/>
    <property type="match status" value="1"/>
</dbReference>
<dbReference type="InterPro" id="IPR033433">
    <property type="entry name" value="GtaA_N"/>
</dbReference>
<feature type="domain" description="Glutaminase A central" evidence="4">
    <location>
        <begin position="341"/>
        <end position="701"/>
    </location>
</feature>
<dbReference type="AlphaFoldDB" id="A0AAD6SR03"/>
<sequence>MLCRHSLFLLGLLHLRLCDNWLGLVQAQQTFFPAAVPLAVRTPTFNCWLQTANGSNPMASWPTFWNNQHILGWAGYIKVDGQTWHWLGDPIPGNASTWLSTQITPTRTIITVQAGPMQLNVTFLSPVEPSDWSKQSFPFSYVYIDGKATDNQPHSIQLYSDISGEWVTNSLATPIQWSSSKIGSTSYHQVRSTNALSTFQDVAEDSVAYHAISTEQPNLVSIIGTDQALRAQFATNQEGIFLTTDLAGQFGNVRGTDGKFPVLAHAVNLGTVETISSVAWAVGVVRDPITTFMNVSRRAYYWSQYATIDDAIAAFVDDFPAARTRAIALDEQILQAATAVSQDYADLVSLATRQAMAGMDITLSTSPDGTWNFSDVKIFMKDVGNSQRVNPTETIYGALPALMYFNTSFIGALLEPLLEYQSSSAYTNPFAASDLGLGYPAVPGDPSSDALFAVENSGNMLILALAHARSSGDGSLIGRYYLLLKQWADYLSNNSLIPSQQSPADSREASLAQTHGNITNLALKGIIAVQAMAEISQIKAEAADAQKYGATAESLAQSWISMTMASSQLLWTYGESASYGLMYNLLAEKLLQLNLFPQTVYAAESTSLSNHAADLPPFGFALSSESSANTRSDWTLFTAATVPDNATRDRLISTVRAKASANASAGTFPNLYDVQTGAGPGAGISPNGFASPAQGAMFSLLALAVPNKTVVIPPSAPAKTSAGGSHTSNAGAIAGGVVGGLASVLLLAGLALFLHRRKRRTDADGEMATPQPYNGAPNMAQMFDAPGESATSPTSASGAIHVPPSRGPTANAFPSKAVMGGVLRTANAEPTSAVPSSQPGSSHLPSVSGTSVSRGTNDENLRSEMVRLRQEVEQLRAAQVPQEAPPVYE</sequence>
<dbReference type="Pfam" id="PF16335">
    <property type="entry name" value="GtaA_6_Hairpin"/>
    <property type="match status" value="1"/>
</dbReference>
<keyword evidence="3" id="KW-0732">Signal</keyword>
<gene>
    <name evidence="6" type="ORF">C8F04DRAFT_1040658</name>
</gene>
<protein>
    <recommendedName>
        <fullName evidence="8">DUF1793-domain-containing protein</fullName>
    </recommendedName>
</protein>
<dbReference type="PANTHER" id="PTHR31987:SF1">
    <property type="entry name" value="GLUTAMINASE A"/>
    <property type="match status" value="1"/>
</dbReference>
<dbReference type="InterPro" id="IPR052743">
    <property type="entry name" value="Glutaminase_GtaA"/>
</dbReference>
<feature type="compositionally biased region" description="Polar residues" evidence="1">
    <location>
        <begin position="828"/>
        <end position="855"/>
    </location>
</feature>
<dbReference type="Proteomes" id="UP001218188">
    <property type="component" value="Unassembled WGS sequence"/>
</dbReference>
<comment type="caution">
    <text evidence="6">The sequence shown here is derived from an EMBL/GenBank/DDBJ whole genome shotgun (WGS) entry which is preliminary data.</text>
</comment>
<reference evidence="6" key="1">
    <citation type="submission" date="2023-03" db="EMBL/GenBank/DDBJ databases">
        <title>Massive genome expansion in bonnet fungi (Mycena s.s.) driven by repeated elements and novel gene families across ecological guilds.</title>
        <authorList>
            <consortium name="Lawrence Berkeley National Laboratory"/>
            <person name="Harder C.B."/>
            <person name="Miyauchi S."/>
            <person name="Viragh M."/>
            <person name="Kuo A."/>
            <person name="Thoen E."/>
            <person name="Andreopoulos B."/>
            <person name="Lu D."/>
            <person name="Skrede I."/>
            <person name="Drula E."/>
            <person name="Henrissat B."/>
            <person name="Morin E."/>
            <person name="Kohler A."/>
            <person name="Barry K."/>
            <person name="LaButti K."/>
            <person name="Morin E."/>
            <person name="Salamov A."/>
            <person name="Lipzen A."/>
            <person name="Mereny Z."/>
            <person name="Hegedus B."/>
            <person name="Baldrian P."/>
            <person name="Stursova M."/>
            <person name="Weitz H."/>
            <person name="Taylor A."/>
            <person name="Grigoriev I.V."/>
            <person name="Nagy L.G."/>
            <person name="Martin F."/>
            <person name="Kauserud H."/>
        </authorList>
    </citation>
    <scope>NUCLEOTIDE SEQUENCE</scope>
    <source>
        <strain evidence="6">CBHHK200</strain>
    </source>
</reference>
<dbReference type="InterPro" id="IPR032514">
    <property type="entry name" value="GtaA_central"/>
</dbReference>
<feature type="transmembrane region" description="Helical" evidence="2">
    <location>
        <begin position="730"/>
        <end position="754"/>
    </location>
</feature>
<keyword evidence="2" id="KW-1133">Transmembrane helix</keyword>
<feature type="region of interest" description="Disordered" evidence="1">
    <location>
        <begin position="828"/>
        <end position="864"/>
    </location>
</feature>
<name>A0AAD6SR03_9AGAR</name>
<dbReference type="PANTHER" id="PTHR31987">
    <property type="entry name" value="GLUTAMINASE A-RELATED"/>
    <property type="match status" value="1"/>
</dbReference>
<feature type="signal peptide" evidence="3">
    <location>
        <begin position="1"/>
        <end position="27"/>
    </location>
</feature>
<keyword evidence="7" id="KW-1185">Reference proteome</keyword>
<evidence type="ECO:0000259" key="5">
    <source>
        <dbReference type="Pfam" id="PF17168"/>
    </source>
</evidence>
<keyword evidence="2" id="KW-0472">Membrane</keyword>
<accession>A0AAD6SR03</accession>
<dbReference type="Pfam" id="PF17168">
    <property type="entry name" value="DUF5127"/>
    <property type="match status" value="1"/>
</dbReference>
<evidence type="ECO:0000313" key="7">
    <source>
        <dbReference type="Proteomes" id="UP001218188"/>
    </source>
</evidence>
<organism evidence="6 7">
    <name type="scientific">Mycena alexandri</name>
    <dbReference type="NCBI Taxonomy" id="1745969"/>
    <lineage>
        <taxon>Eukaryota</taxon>
        <taxon>Fungi</taxon>
        <taxon>Dikarya</taxon>
        <taxon>Basidiomycota</taxon>
        <taxon>Agaricomycotina</taxon>
        <taxon>Agaricomycetes</taxon>
        <taxon>Agaricomycetidae</taxon>
        <taxon>Agaricales</taxon>
        <taxon>Marasmiineae</taxon>
        <taxon>Mycenaceae</taxon>
        <taxon>Mycena</taxon>
    </lineage>
</organism>